<organism evidence="2 3">
    <name type="scientific">Novosphingobium kalidii</name>
    <dbReference type="NCBI Taxonomy" id="3230299"/>
    <lineage>
        <taxon>Bacteria</taxon>
        <taxon>Pseudomonadati</taxon>
        <taxon>Pseudomonadota</taxon>
        <taxon>Alphaproteobacteria</taxon>
        <taxon>Sphingomonadales</taxon>
        <taxon>Sphingomonadaceae</taxon>
        <taxon>Novosphingobium</taxon>
    </lineage>
</organism>
<proteinExistence type="predicted"/>
<dbReference type="PROSITE" id="PS51186">
    <property type="entry name" value="GNAT"/>
    <property type="match status" value="1"/>
</dbReference>
<reference evidence="2 3" key="1">
    <citation type="submission" date="2024-07" db="EMBL/GenBank/DDBJ databases">
        <title>Novosphingobium kalidii RD2P27.</title>
        <authorList>
            <person name="Sun J.-Q."/>
        </authorList>
    </citation>
    <scope>NUCLEOTIDE SEQUENCE [LARGE SCALE GENOMIC DNA]</scope>
    <source>
        <strain evidence="2 3">RD2P27</strain>
    </source>
</reference>
<accession>A0ABV2D021</accession>
<feature type="domain" description="N-acetyltransferase" evidence="1">
    <location>
        <begin position="5"/>
        <end position="168"/>
    </location>
</feature>
<dbReference type="Pfam" id="PF13420">
    <property type="entry name" value="Acetyltransf_4"/>
    <property type="match status" value="1"/>
</dbReference>
<evidence type="ECO:0000313" key="3">
    <source>
        <dbReference type="Proteomes" id="UP001548713"/>
    </source>
</evidence>
<dbReference type="EMBL" id="JBEWLY010000013">
    <property type="protein sequence ID" value="MET1755208.1"/>
    <property type="molecule type" value="Genomic_DNA"/>
</dbReference>
<name>A0ABV2D021_9SPHN</name>
<dbReference type="Proteomes" id="UP001548713">
    <property type="component" value="Unassembled WGS sequence"/>
</dbReference>
<dbReference type="CDD" id="cd04301">
    <property type="entry name" value="NAT_SF"/>
    <property type="match status" value="1"/>
</dbReference>
<comment type="caution">
    <text evidence="2">The sequence shown here is derived from an EMBL/GenBank/DDBJ whole genome shotgun (WGS) entry which is preliminary data.</text>
</comment>
<dbReference type="InterPro" id="IPR016181">
    <property type="entry name" value="Acyl_CoA_acyltransferase"/>
</dbReference>
<dbReference type="SUPFAM" id="SSF55729">
    <property type="entry name" value="Acyl-CoA N-acyltransferases (Nat)"/>
    <property type="match status" value="1"/>
</dbReference>
<protein>
    <submittedName>
        <fullName evidence="2">N-acetyltransferase family protein</fullName>
    </submittedName>
</protein>
<dbReference type="Gene3D" id="3.40.630.30">
    <property type="match status" value="1"/>
</dbReference>
<evidence type="ECO:0000259" key="1">
    <source>
        <dbReference type="PROSITE" id="PS51186"/>
    </source>
</evidence>
<keyword evidence="3" id="KW-1185">Reference proteome</keyword>
<dbReference type="RefSeq" id="WP_353983684.1">
    <property type="nucleotide sequence ID" value="NZ_JBEWLY010000013.1"/>
</dbReference>
<gene>
    <name evidence="2" type="ORF">ABVV53_07035</name>
</gene>
<evidence type="ECO:0000313" key="2">
    <source>
        <dbReference type="EMBL" id="MET1755208.1"/>
    </source>
</evidence>
<sequence length="179" mass="19360">MTNVLTICEASQEDAAAIAEIYAHYVLESSASFETEPPSATTMAKRIAKVADQGCPWLLVRDDTGEVLGFAYAQRFGPRAGYYYSCETHIFVRHDALGRGIGTMLINALIAACEERGYRQAFALIAGTEPAAVVLHARAGYLPCGTLTGAGWKQGQWVDVFVMQRKLGTGNETLPESHA</sequence>
<dbReference type="PANTHER" id="PTHR43072">
    <property type="entry name" value="N-ACETYLTRANSFERASE"/>
    <property type="match status" value="1"/>
</dbReference>
<dbReference type="InterPro" id="IPR000182">
    <property type="entry name" value="GNAT_dom"/>
</dbReference>
<dbReference type="PANTHER" id="PTHR43072:SF8">
    <property type="entry name" value="ACYLTRANSFERASE FABY-RELATED"/>
    <property type="match status" value="1"/>
</dbReference>